<dbReference type="Proteomes" id="UP001350748">
    <property type="component" value="Unassembled WGS sequence"/>
</dbReference>
<feature type="chain" id="PRO_5046080783" evidence="1">
    <location>
        <begin position="21"/>
        <end position="129"/>
    </location>
</feature>
<keyword evidence="1" id="KW-0732">Signal</keyword>
<accession>A0ABU7XE73</accession>
<dbReference type="RefSeq" id="WP_332080611.1">
    <property type="nucleotide sequence ID" value="NZ_JAZHYN010000007.1"/>
</dbReference>
<protein>
    <submittedName>
        <fullName evidence="2">SH3 domain-containing protein</fullName>
    </submittedName>
</protein>
<keyword evidence="3" id="KW-1185">Reference proteome</keyword>
<evidence type="ECO:0000313" key="3">
    <source>
        <dbReference type="Proteomes" id="UP001350748"/>
    </source>
</evidence>
<evidence type="ECO:0000313" key="2">
    <source>
        <dbReference type="EMBL" id="MEF3365686.1"/>
    </source>
</evidence>
<reference evidence="2 3" key="1">
    <citation type="submission" date="2024-02" db="EMBL/GenBank/DDBJ databases">
        <authorList>
            <person name="Grouzdev D."/>
        </authorList>
    </citation>
    <scope>NUCLEOTIDE SEQUENCE [LARGE SCALE GENOMIC DNA]</scope>
    <source>
        <strain evidence="2 3">9N</strain>
    </source>
</reference>
<proteinExistence type="predicted"/>
<gene>
    <name evidence="2" type="ORF">V3H18_03970</name>
</gene>
<organism evidence="2 3">
    <name type="scientific">Methylocystis borbori</name>
    <dbReference type="NCBI Taxonomy" id="3118750"/>
    <lineage>
        <taxon>Bacteria</taxon>
        <taxon>Pseudomonadati</taxon>
        <taxon>Pseudomonadota</taxon>
        <taxon>Alphaproteobacteria</taxon>
        <taxon>Hyphomicrobiales</taxon>
        <taxon>Methylocystaceae</taxon>
        <taxon>Methylocystis</taxon>
    </lineage>
</organism>
<comment type="caution">
    <text evidence="2">The sequence shown here is derived from an EMBL/GenBank/DDBJ whole genome shotgun (WGS) entry which is preliminary data.</text>
</comment>
<evidence type="ECO:0000256" key="1">
    <source>
        <dbReference type="SAM" id="SignalP"/>
    </source>
</evidence>
<sequence length="129" mass="14408">MRLFILILMFAAAMSGAASAMKLQLAYPVTLHAGPERHYEPIGAAAVGEWIRILRDDPRWTRIAMDDGRRFFVATVDLMTVSAQPTLTSGCDFFYPYSGSNHYFYGGLTEARHSEPLGALLGYHRTYPC</sequence>
<name>A0ABU7XE73_9HYPH</name>
<feature type="signal peptide" evidence="1">
    <location>
        <begin position="1"/>
        <end position="20"/>
    </location>
</feature>
<dbReference type="EMBL" id="JAZHYN010000007">
    <property type="protein sequence ID" value="MEF3365686.1"/>
    <property type="molecule type" value="Genomic_DNA"/>
</dbReference>